<protein>
    <submittedName>
        <fullName evidence="3">NB-ARC domain-containing protein</fullName>
    </submittedName>
</protein>
<feature type="region of interest" description="Disordered" evidence="1">
    <location>
        <begin position="548"/>
        <end position="608"/>
    </location>
</feature>
<feature type="transmembrane region" description="Helical" evidence="2">
    <location>
        <begin position="892"/>
        <end position="913"/>
    </location>
</feature>
<proteinExistence type="predicted"/>
<dbReference type="OrthoDB" id="5521887at2"/>
<feature type="transmembrane region" description="Helical" evidence="2">
    <location>
        <begin position="1165"/>
        <end position="1183"/>
    </location>
</feature>
<feature type="transmembrane region" description="Helical" evidence="2">
    <location>
        <begin position="835"/>
        <end position="854"/>
    </location>
</feature>
<dbReference type="PRINTS" id="PR00364">
    <property type="entry name" value="DISEASERSIST"/>
</dbReference>
<keyword evidence="4" id="KW-1185">Reference proteome</keyword>
<dbReference type="EMBL" id="RJKE01000001">
    <property type="protein sequence ID" value="ROO87087.1"/>
    <property type="molecule type" value="Genomic_DNA"/>
</dbReference>
<evidence type="ECO:0000256" key="2">
    <source>
        <dbReference type="SAM" id="Phobius"/>
    </source>
</evidence>
<feature type="compositionally biased region" description="Low complexity" evidence="1">
    <location>
        <begin position="548"/>
        <end position="558"/>
    </location>
</feature>
<name>A0A3N1D0N2_9ACTN</name>
<evidence type="ECO:0000256" key="1">
    <source>
        <dbReference type="SAM" id="MobiDB-lite"/>
    </source>
</evidence>
<feature type="transmembrane region" description="Helical" evidence="2">
    <location>
        <begin position="1324"/>
        <end position="1342"/>
    </location>
</feature>
<dbReference type="PANTHER" id="PTHR47691">
    <property type="entry name" value="REGULATOR-RELATED"/>
    <property type="match status" value="1"/>
</dbReference>
<dbReference type="PANTHER" id="PTHR47691:SF3">
    <property type="entry name" value="HTH-TYPE TRANSCRIPTIONAL REGULATOR RV0890C-RELATED"/>
    <property type="match status" value="1"/>
</dbReference>
<dbReference type="Proteomes" id="UP000272400">
    <property type="component" value="Unassembled WGS sequence"/>
</dbReference>
<dbReference type="InterPro" id="IPR027417">
    <property type="entry name" value="P-loop_NTPase"/>
</dbReference>
<feature type="transmembrane region" description="Helical" evidence="2">
    <location>
        <begin position="972"/>
        <end position="993"/>
    </location>
</feature>
<dbReference type="RefSeq" id="WP_123666419.1">
    <property type="nucleotide sequence ID" value="NZ_RJKE01000001.1"/>
</dbReference>
<feature type="transmembrane region" description="Helical" evidence="2">
    <location>
        <begin position="1195"/>
        <end position="1218"/>
    </location>
</feature>
<feature type="transmembrane region" description="Helical" evidence="2">
    <location>
        <begin position="1073"/>
        <end position="1093"/>
    </location>
</feature>
<feature type="transmembrane region" description="Helical" evidence="2">
    <location>
        <begin position="1043"/>
        <end position="1061"/>
    </location>
</feature>
<evidence type="ECO:0000313" key="3">
    <source>
        <dbReference type="EMBL" id="ROO87087.1"/>
    </source>
</evidence>
<organism evidence="3 4">
    <name type="scientific">Actinocorallia herbida</name>
    <dbReference type="NCBI Taxonomy" id="58109"/>
    <lineage>
        <taxon>Bacteria</taxon>
        <taxon>Bacillati</taxon>
        <taxon>Actinomycetota</taxon>
        <taxon>Actinomycetes</taxon>
        <taxon>Streptosporangiales</taxon>
        <taxon>Thermomonosporaceae</taxon>
        <taxon>Actinocorallia</taxon>
    </lineage>
</organism>
<gene>
    <name evidence="3" type="ORF">EDD29_4677</name>
</gene>
<keyword evidence="2" id="KW-1133">Transmembrane helix</keyword>
<evidence type="ECO:0000313" key="4">
    <source>
        <dbReference type="Proteomes" id="UP000272400"/>
    </source>
</evidence>
<feature type="transmembrane region" description="Helical" evidence="2">
    <location>
        <begin position="1113"/>
        <end position="1132"/>
    </location>
</feature>
<feature type="transmembrane region" description="Helical" evidence="2">
    <location>
        <begin position="1269"/>
        <end position="1288"/>
    </location>
</feature>
<feature type="compositionally biased region" description="Basic and acidic residues" evidence="1">
    <location>
        <begin position="577"/>
        <end position="597"/>
    </location>
</feature>
<feature type="compositionally biased region" description="Low complexity" evidence="1">
    <location>
        <begin position="598"/>
        <end position="608"/>
    </location>
</feature>
<dbReference type="SUPFAM" id="SSF52540">
    <property type="entry name" value="P-loop containing nucleoside triphosphate hydrolases"/>
    <property type="match status" value="1"/>
</dbReference>
<reference evidence="3 4" key="1">
    <citation type="submission" date="2018-11" db="EMBL/GenBank/DDBJ databases">
        <title>Sequencing the genomes of 1000 actinobacteria strains.</title>
        <authorList>
            <person name="Klenk H.-P."/>
        </authorList>
    </citation>
    <scope>NUCLEOTIDE SEQUENCE [LARGE SCALE GENOMIC DNA]</scope>
    <source>
        <strain evidence="3 4">DSM 44254</strain>
    </source>
</reference>
<feature type="transmembrane region" description="Helical" evidence="2">
    <location>
        <begin position="919"/>
        <end position="936"/>
    </location>
</feature>
<feature type="transmembrane region" description="Helical" evidence="2">
    <location>
        <begin position="860"/>
        <end position="880"/>
    </location>
</feature>
<keyword evidence="2" id="KW-0472">Membrane</keyword>
<feature type="transmembrane region" description="Helical" evidence="2">
    <location>
        <begin position="1239"/>
        <end position="1257"/>
    </location>
</feature>
<dbReference type="Gene3D" id="3.40.50.300">
    <property type="entry name" value="P-loop containing nucleotide triphosphate hydrolases"/>
    <property type="match status" value="1"/>
</dbReference>
<sequence length="1347" mass="141614">MADRWRRRRGGRVFQIVLWSRVRGDLTLNAATDPAGRPIESDPVVSRDRFHGRSAELKAVARVLRPSRRTPEAIRVVVLDGLGGAGKSTLMNEADARFRGSFEAVVRFDLKGSTAEPVAPGELLAELCGRLHVPAAEGGDEARYRRAIAGRRLLVLLDDAADAAQIRPLTGVSSDSVLLVTSRTELPGLRAATHVAVRSFPEREALGLLARALDPPDGADGAPTGAARVAAERQAATAIVRRCGCFPLAVHLVVATAFGRSRADVSLAELDADLAEHGLDLMASREDPGRSIRAIFTAGYGRLTPGLQRMFRLLASDLRDVRPADAAALAGVPEREAAEMLRDLHARHLVEQPADASYRLHDLLWEFANELRVPEEAAESAARLRALRLRELDAVLDADTLAGVGDVTRAASAEAARPEADDTWRFITRLAELYEMTEFPEDFPRLLEQAVASAEAAGPEAVAELRIAEARCHAHRGDWPEALAVLPESPRSLALRARAHLALGDPAEALRTARLSPVPAGLLVEAEALAALGDLAAAETLLRPLSAPRAGPARARPPVDVLAAPSDGHAVTADARPPVDRRTAPVDGRAREADSPPRSDGGPPGVGLAAAARPVERVRALIALAGVLRAGARADEARRTFEEAAARAEAIGDRRGRFVALVGLARSDGLSRGAALAVLRRAGDVYGRPWRAPTRDVVAVDAVLTAADLLLAHGQIGDAERMAGLVRGAETAGFTARWEEGVAARALAVGLPGYALDRLETVVAETPVAPRTASLLVRAHTGAEEYESAAAWAEYAVREGGPEHAPDRWTKAAWAGSVRARATVRRRLGPRWPDWVSLWLGLLICAVVTVSLTARDTPDVKASPLSGVTVLLACAFGALVAAKSRPERAGTLLGYLAPVLGATGTVLLTSDAVRARGDVGTLAGYGIAGAALLVALWRGPRGVPWPSASLVVLIPAYTEGPAPLLEPVGPGTWDAVGGVLLCLGAAFPFLAAVRHPSAYRLNLRLALALAAPVGGITAAMLWAGLGRQMNMLSPGHPGADWRYASAAAGVAAVCLAAGTIGPPALASGMLRGVAWFLGINAGLLGLVLPPADAPNAFLHPIANLQFWWGREPWPWLLPLLAMLLAVALYLCGDFSANPAHLQNPAFGGDSSDRSRRARRSRLRVAASRGLVLLAAAGVGAYLLDPAAEDALSGLVFAPIFFSLLAALVHPDVRVAALVPRRPRGSSGTASHLLQRLAAVRWHTFGGIAAVGYALFSAVRVALRLPADDWAVPAAETVAALGAAGVLLLWSRTGHRTLGHLSNAFAALFIGGVLGGLLLEGEVARAAFVVVVAIGAVVAERLYRRHRP</sequence>
<feature type="transmembrane region" description="Helical" evidence="2">
    <location>
        <begin position="1300"/>
        <end position="1318"/>
    </location>
</feature>
<accession>A0A3N1D0N2</accession>
<feature type="transmembrane region" description="Helical" evidence="2">
    <location>
        <begin position="1005"/>
        <end position="1023"/>
    </location>
</feature>
<dbReference type="GO" id="GO:0043531">
    <property type="term" value="F:ADP binding"/>
    <property type="evidence" value="ECO:0007669"/>
    <property type="project" value="InterPro"/>
</dbReference>
<comment type="caution">
    <text evidence="3">The sequence shown here is derived from an EMBL/GenBank/DDBJ whole genome shotgun (WGS) entry which is preliminary data.</text>
</comment>
<keyword evidence="2" id="KW-0812">Transmembrane</keyword>